<comment type="caution">
    <text evidence="2">The sequence shown here is derived from an EMBL/GenBank/DDBJ whole genome shotgun (WGS) entry which is preliminary data.</text>
</comment>
<dbReference type="InterPro" id="IPR036366">
    <property type="entry name" value="PGBDSf"/>
</dbReference>
<gene>
    <name evidence="2" type="ORF">EV670_0551</name>
</gene>
<name>A0A4Q7W110_9BURK</name>
<dbReference type="SUPFAM" id="SSF47090">
    <property type="entry name" value="PGBD-like"/>
    <property type="match status" value="1"/>
</dbReference>
<reference evidence="2 3" key="1">
    <citation type="submission" date="2019-02" db="EMBL/GenBank/DDBJ databases">
        <title>Genomic Encyclopedia of Type Strains, Phase IV (KMG-IV): sequencing the most valuable type-strain genomes for metagenomic binning, comparative biology and taxonomic classification.</title>
        <authorList>
            <person name="Goeker M."/>
        </authorList>
    </citation>
    <scope>NUCLEOTIDE SEQUENCE [LARGE SCALE GENOMIC DNA]</scope>
    <source>
        <strain evidence="2 3">DSM 19570</strain>
    </source>
</reference>
<proteinExistence type="predicted"/>
<organism evidence="2 3">
    <name type="scientific">Rivibacter subsaxonicus</name>
    <dbReference type="NCBI Taxonomy" id="457575"/>
    <lineage>
        <taxon>Bacteria</taxon>
        <taxon>Pseudomonadati</taxon>
        <taxon>Pseudomonadota</taxon>
        <taxon>Betaproteobacteria</taxon>
        <taxon>Burkholderiales</taxon>
        <taxon>Rivibacter</taxon>
    </lineage>
</organism>
<keyword evidence="3" id="KW-1185">Reference proteome</keyword>
<dbReference type="OrthoDB" id="1242806at2"/>
<dbReference type="Pfam" id="PF01471">
    <property type="entry name" value="PG_binding_1"/>
    <property type="match status" value="1"/>
</dbReference>
<evidence type="ECO:0000313" key="2">
    <source>
        <dbReference type="EMBL" id="RZU02525.1"/>
    </source>
</evidence>
<dbReference type="InterPro" id="IPR036365">
    <property type="entry name" value="PGBD-like_sf"/>
</dbReference>
<evidence type="ECO:0000259" key="1">
    <source>
        <dbReference type="Pfam" id="PF01471"/>
    </source>
</evidence>
<protein>
    <submittedName>
        <fullName evidence="2">Putative chitinase</fullName>
    </submittedName>
</protein>
<dbReference type="InterPro" id="IPR002477">
    <property type="entry name" value="Peptidoglycan-bd-like"/>
</dbReference>
<dbReference type="InterPro" id="IPR023346">
    <property type="entry name" value="Lysozyme-like_dom_sf"/>
</dbReference>
<feature type="domain" description="Peptidoglycan binding-like" evidence="1">
    <location>
        <begin position="10"/>
        <end position="65"/>
    </location>
</feature>
<dbReference type="Gene3D" id="1.10.530.10">
    <property type="match status" value="1"/>
</dbReference>
<evidence type="ECO:0000313" key="3">
    <source>
        <dbReference type="Proteomes" id="UP000293671"/>
    </source>
</evidence>
<dbReference type="RefSeq" id="WP_130430278.1">
    <property type="nucleotide sequence ID" value="NZ_SHKP01000004.1"/>
</dbReference>
<dbReference type="AlphaFoldDB" id="A0A4Q7W110"/>
<sequence>MATLELGDGSPSVRKLQKALKDAGFDPGLVDGEFGAGTEAALKAFQQSAGLLADGVAGPRTLKALGLVKSDKLEPALDRFSTQVVAQMFVGAPLANIRNYLPVVLEAMKAAGMVDRTMLLMALCTIRAETAGFAPINEGVSRYNTSPRGHQFDLYDNRKDLGNRGEPDGASYKGRGFIQLTGRSNYQTYGKRLGVPLEKEPDRANEPMVAAQILACFLADRERQIKEAVLEGDLRHARRLVNGGSHGLDVFVQAWRIGDMLTDDE</sequence>
<dbReference type="SUPFAM" id="SSF53955">
    <property type="entry name" value="Lysozyme-like"/>
    <property type="match status" value="1"/>
</dbReference>
<accession>A0A4Q7W110</accession>
<dbReference type="Gene3D" id="1.10.101.10">
    <property type="entry name" value="PGBD-like superfamily/PGBD"/>
    <property type="match status" value="1"/>
</dbReference>
<dbReference type="Proteomes" id="UP000293671">
    <property type="component" value="Unassembled WGS sequence"/>
</dbReference>
<dbReference type="EMBL" id="SHKP01000004">
    <property type="protein sequence ID" value="RZU02525.1"/>
    <property type="molecule type" value="Genomic_DNA"/>
</dbReference>